<keyword evidence="4" id="KW-1003">Cell membrane</keyword>
<feature type="transmembrane region" description="Helical" evidence="8">
    <location>
        <begin position="5"/>
        <end position="23"/>
    </location>
</feature>
<dbReference type="InterPro" id="IPR011701">
    <property type="entry name" value="MFS"/>
</dbReference>
<evidence type="ECO:0000256" key="6">
    <source>
        <dbReference type="ARBA" id="ARBA00022989"/>
    </source>
</evidence>
<dbReference type="HOGENOM" id="CLU_001265_19_3_7"/>
<evidence type="ECO:0000256" key="7">
    <source>
        <dbReference type="ARBA" id="ARBA00023136"/>
    </source>
</evidence>
<dbReference type="EMBL" id="BX571660">
    <property type="protein sequence ID" value="CAE10433.1"/>
    <property type="molecule type" value="Genomic_DNA"/>
</dbReference>
<feature type="transmembrane region" description="Helical" evidence="8">
    <location>
        <begin position="129"/>
        <end position="150"/>
    </location>
</feature>
<dbReference type="RefSeq" id="WP_011139218.1">
    <property type="nucleotide sequence ID" value="NC_005090.1"/>
</dbReference>
<sequence>MKNFTLSVIIYITIITLSLMYITQPLQPLFSKEFDVPIAKASFLTSIILLPLALAPIFYGYLLEKSSPKKILIFSLSCLGILQILISLVETYELFLGVRFLQALFIPAVLTTILTVLTRIDQQNIQKYVSIYVASGVVGGLAGRLFGGYFATVYSWQSAFLILGILVLLGAYLVSRLESSPRANLIKLTPRDILDHLQDRRYALLFFTVFILFFSFQAILNFLPFRAKELNPEIKESMIGLLYMGYAIGVVVSLLAGRITKWLGSKEIAIVFGLSIFALSTTLTLSSQFAWLIGSIFVLCAGMFIAHSILSSLTNSISPEKKGIVNGLYLAFYYAGGTIGSIAPGVIYKHFGWSAFALFVGGMLLFSASLFFCYRKLFR</sequence>
<protein>
    <submittedName>
        <fullName evidence="10">PUTATIVE TRANSPORT PROTEIN</fullName>
    </submittedName>
</protein>
<dbReference type="KEGG" id="wsu:WS1365"/>
<keyword evidence="7 8" id="KW-0472">Membrane</keyword>
<reference evidence="10 11" key="1">
    <citation type="journal article" date="2003" name="Proc. Natl. Acad. Sci. U.S.A.">
        <title>Complete genome sequence and analysis of Wolinella succinogenes.</title>
        <authorList>
            <person name="Baar C."/>
            <person name="Eppinger M."/>
            <person name="Raddatz G."/>
            <person name="Simon JM."/>
            <person name="Lanz C."/>
            <person name="Klimmek O."/>
            <person name="Nandakumar R."/>
            <person name="Gross R."/>
            <person name="Rosinus A."/>
            <person name="Keller H."/>
            <person name="Jagtap P."/>
            <person name="Linke B."/>
            <person name="Meyer F."/>
            <person name="Lederer H."/>
            <person name="Schuster S.C."/>
        </authorList>
    </citation>
    <scope>NUCLEOTIDE SEQUENCE [LARGE SCALE GENOMIC DNA]</scope>
    <source>
        <strain evidence="11">ATCC 29543 / DSM 1740 / CCUG 13145 / JCM 31913 / LMG 7466 / NCTC 11488 / FDC 602W</strain>
    </source>
</reference>
<keyword evidence="5 8" id="KW-0812">Transmembrane</keyword>
<evidence type="ECO:0000313" key="11">
    <source>
        <dbReference type="Proteomes" id="UP000000422"/>
    </source>
</evidence>
<organism evidence="11">
    <name type="scientific">Wolinella succinogenes (strain ATCC 29543 / DSM 1740 / CCUG 13145 / JCM 31913 / LMG 7466 / NCTC 11488 / FDC 602W)</name>
    <name type="common">Vibrio succinogenes</name>
    <dbReference type="NCBI Taxonomy" id="273121"/>
    <lineage>
        <taxon>Bacteria</taxon>
        <taxon>Pseudomonadati</taxon>
        <taxon>Campylobacterota</taxon>
        <taxon>Epsilonproteobacteria</taxon>
        <taxon>Campylobacterales</taxon>
        <taxon>Helicobacteraceae</taxon>
        <taxon>Wolinella</taxon>
    </lineage>
</organism>
<dbReference type="eggNOG" id="COG2814">
    <property type="taxonomic scope" value="Bacteria"/>
</dbReference>
<keyword evidence="11" id="KW-1185">Reference proteome</keyword>
<dbReference type="GO" id="GO:0022857">
    <property type="term" value="F:transmembrane transporter activity"/>
    <property type="evidence" value="ECO:0007669"/>
    <property type="project" value="InterPro"/>
</dbReference>
<comment type="similarity">
    <text evidence="2">Belongs to the major facilitator superfamily.</text>
</comment>
<feature type="transmembrane region" description="Helical" evidence="8">
    <location>
        <begin position="353"/>
        <end position="374"/>
    </location>
</feature>
<dbReference type="SUPFAM" id="SSF103473">
    <property type="entry name" value="MFS general substrate transporter"/>
    <property type="match status" value="1"/>
</dbReference>
<dbReference type="Proteomes" id="UP000000422">
    <property type="component" value="Chromosome"/>
</dbReference>
<dbReference type="CDD" id="cd17324">
    <property type="entry name" value="MFS_NepI_like"/>
    <property type="match status" value="1"/>
</dbReference>
<keyword evidence="6 8" id="KW-1133">Transmembrane helix</keyword>
<feature type="transmembrane region" description="Helical" evidence="8">
    <location>
        <begin position="291"/>
        <end position="313"/>
    </location>
</feature>
<dbReference type="PANTHER" id="PTHR43271">
    <property type="entry name" value="BLL2771 PROTEIN"/>
    <property type="match status" value="1"/>
</dbReference>
<evidence type="ECO:0000256" key="5">
    <source>
        <dbReference type="ARBA" id="ARBA00022692"/>
    </source>
</evidence>
<feature type="transmembrane region" description="Helical" evidence="8">
    <location>
        <begin position="268"/>
        <end position="285"/>
    </location>
</feature>
<evidence type="ECO:0000313" key="10">
    <source>
        <dbReference type="EMBL" id="CAE10433.1"/>
    </source>
</evidence>
<evidence type="ECO:0000256" key="2">
    <source>
        <dbReference type="ARBA" id="ARBA00008335"/>
    </source>
</evidence>
<gene>
    <name evidence="10" type="ordered locus">WS1365</name>
</gene>
<feature type="transmembrane region" description="Helical" evidence="8">
    <location>
        <begin position="237"/>
        <end position="256"/>
    </location>
</feature>
<accession>Q7M8W2</accession>
<evidence type="ECO:0000256" key="1">
    <source>
        <dbReference type="ARBA" id="ARBA00004651"/>
    </source>
</evidence>
<dbReference type="Pfam" id="PF07690">
    <property type="entry name" value="MFS_1"/>
    <property type="match status" value="1"/>
</dbReference>
<evidence type="ECO:0000256" key="3">
    <source>
        <dbReference type="ARBA" id="ARBA00022448"/>
    </source>
</evidence>
<feature type="transmembrane region" description="Helical" evidence="8">
    <location>
        <begin position="95"/>
        <end position="117"/>
    </location>
</feature>
<dbReference type="GO" id="GO:0005886">
    <property type="term" value="C:plasma membrane"/>
    <property type="evidence" value="ECO:0007669"/>
    <property type="project" value="UniProtKB-SubCell"/>
</dbReference>
<dbReference type="InterPro" id="IPR036259">
    <property type="entry name" value="MFS_trans_sf"/>
</dbReference>
<evidence type="ECO:0000256" key="8">
    <source>
        <dbReference type="SAM" id="Phobius"/>
    </source>
</evidence>
<dbReference type="InterPro" id="IPR020846">
    <property type="entry name" value="MFS_dom"/>
</dbReference>
<comment type="subcellular location">
    <subcellularLocation>
        <location evidence="1">Cell membrane</location>
        <topology evidence="1">Multi-pass membrane protein</topology>
    </subcellularLocation>
</comment>
<dbReference type="PANTHER" id="PTHR43271:SF1">
    <property type="entry name" value="INNER MEMBRANE TRANSPORT PROTEIN YNFM"/>
    <property type="match status" value="1"/>
</dbReference>
<feature type="transmembrane region" description="Helical" evidence="8">
    <location>
        <begin position="43"/>
        <end position="62"/>
    </location>
</feature>
<feature type="transmembrane region" description="Helical" evidence="8">
    <location>
        <begin position="325"/>
        <end position="347"/>
    </location>
</feature>
<feature type="transmembrane region" description="Helical" evidence="8">
    <location>
        <begin position="71"/>
        <end position="89"/>
    </location>
</feature>
<evidence type="ECO:0000259" key="9">
    <source>
        <dbReference type="PROSITE" id="PS50850"/>
    </source>
</evidence>
<evidence type="ECO:0000256" key="4">
    <source>
        <dbReference type="ARBA" id="ARBA00022475"/>
    </source>
</evidence>
<feature type="transmembrane region" description="Helical" evidence="8">
    <location>
        <begin position="202"/>
        <end position="225"/>
    </location>
</feature>
<proteinExistence type="inferred from homology"/>
<feature type="domain" description="Major facilitator superfamily (MFS) profile" evidence="9">
    <location>
        <begin position="1"/>
        <end position="379"/>
    </location>
</feature>
<keyword evidence="3" id="KW-0813">Transport</keyword>
<dbReference type="STRING" id="273121.WS1365"/>
<dbReference type="AlphaFoldDB" id="Q7M8W2"/>
<dbReference type="Gene3D" id="1.20.1250.20">
    <property type="entry name" value="MFS general substrate transporter like domains"/>
    <property type="match status" value="1"/>
</dbReference>
<feature type="transmembrane region" description="Helical" evidence="8">
    <location>
        <begin position="156"/>
        <end position="174"/>
    </location>
</feature>
<name>Q7M8W2_WOLSU</name>
<dbReference type="PROSITE" id="PS50850">
    <property type="entry name" value="MFS"/>
    <property type="match status" value="1"/>
</dbReference>